<proteinExistence type="predicted"/>
<comment type="caution">
    <text evidence="2">The sequence shown here is derived from an EMBL/GenBank/DDBJ whole genome shotgun (WGS) entry which is preliminary data.</text>
</comment>
<feature type="region of interest" description="Disordered" evidence="1">
    <location>
        <begin position="216"/>
        <end position="235"/>
    </location>
</feature>
<dbReference type="Proteomes" id="UP001305779">
    <property type="component" value="Unassembled WGS sequence"/>
</dbReference>
<feature type="region of interest" description="Disordered" evidence="1">
    <location>
        <begin position="710"/>
        <end position="757"/>
    </location>
</feature>
<evidence type="ECO:0000313" key="2">
    <source>
        <dbReference type="EMBL" id="KAK4499974.1"/>
    </source>
</evidence>
<feature type="compositionally biased region" description="Acidic residues" evidence="1">
    <location>
        <begin position="743"/>
        <end position="757"/>
    </location>
</feature>
<feature type="compositionally biased region" description="Polar residues" evidence="1">
    <location>
        <begin position="253"/>
        <end position="265"/>
    </location>
</feature>
<accession>A0ABR0EEN7</accession>
<feature type="compositionally biased region" description="Basic and acidic residues" evidence="1">
    <location>
        <begin position="240"/>
        <end position="250"/>
    </location>
</feature>
<sequence>MWQSSGGRQETVAHRPPPKPFVPGLKSASTEDHNGERVHITWMAKEGADDLYAKGLPPYPFQVYVLNSAKGILEDHEFPSCFVKWIDHYQCLRDPHMDVHFEFYMGGFNNVLSCTAHQQREIESRNRNAIWPRLVANQARRPDLGYQGVILVIDRDNWYDNGIVVVTFGGSAVDGVDHDQLGGDETVLWAERMYAPGNLRGNLASTWTEAGGTWAQSSLNRHNDGGVSPALYPAVDPSAHHDVEHEDNHDNIGVSNQPVESSSETDPVDDKDLQPQHLEVSMADLLKTPRDLEGLTTSTYSGHSGWETTSVWKASLSKTRPPFAFTLYLASDNIPIAAEALFACFDRELLSTATWILDIVRNVPDIQSASHHYSHEKRHRTPEKTANRRKWARMLVRKVCASKLPEELAQHIEDMMVPPPCSNYSAPPDRLFHDMFMYLDASRQLTGPQIVYSNHFQDDIDPDVQRRRRHKEPVLKMHVTDLRSWRLVSDELHIVWSLCSPRLKIPPEDLPHYVVRLDFPQVCTVQPRQDYRDFGEQWPREAQATMELRGTDGPIVMYDAWTFDDEFWYTALEIKDVETDTTIPLPPMTVVPIDDQRGSSWSEDLLMRSCDPPDDEDGGVLRQISSRKDKINRRIIGRQEWWLAMYESGGLKDGHEYVVGVKKGWGARRWTYGTVPGLKGPYNLPPIPVYGENECRFKVVITEPREMRDRSHLDNPFHESDDSEDSSDESNHGVVRGNLGVYDDSDDDYSDDSDDDE</sequence>
<organism evidence="2 3">
    <name type="scientific">Zasmidium cellare</name>
    <name type="common">Wine cellar mold</name>
    <name type="synonym">Racodium cellare</name>
    <dbReference type="NCBI Taxonomy" id="395010"/>
    <lineage>
        <taxon>Eukaryota</taxon>
        <taxon>Fungi</taxon>
        <taxon>Dikarya</taxon>
        <taxon>Ascomycota</taxon>
        <taxon>Pezizomycotina</taxon>
        <taxon>Dothideomycetes</taxon>
        <taxon>Dothideomycetidae</taxon>
        <taxon>Mycosphaerellales</taxon>
        <taxon>Mycosphaerellaceae</taxon>
        <taxon>Zasmidium</taxon>
    </lineage>
</organism>
<evidence type="ECO:0000313" key="3">
    <source>
        <dbReference type="Proteomes" id="UP001305779"/>
    </source>
</evidence>
<keyword evidence="3" id="KW-1185">Reference proteome</keyword>
<feature type="region of interest" description="Disordered" evidence="1">
    <location>
        <begin position="1"/>
        <end position="32"/>
    </location>
</feature>
<name>A0ABR0EEN7_ZASCE</name>
<evidence type="ECO:0000256" key="1">
    <source>
        <dbReference type="SAM" id="MobiDB-lite"/>
    </source>
</evidence>
<feature type="compositionally biased region" description="Basic and acidic residues" evidence="1">
    <location>
        <begin position="710"/>
        <end position="720"/>
    </location>
</feature>
<protein>
    <submittedName>
        <fullName evidence="2">Uncharacterized protein</fullName>
    </submittedName>
</protein>
<reference evidence="2 3" key="1">
    <citation type="journal article" date="2023" name="G3 (Bethesda)">
        <title>A chromosome-level genome assembly of Zasmidium syzygii isolated from banana leaves.</title>
        <authorList>
            <person name="van Westerhoven A.C."/>
            <person name="Mehrabi R."/>
            <person name="Talebi R."/>
            <person name="Steentjes M.B.F."/>
            <person name="Corcolon B."/>
            <person name="Chong P.A."/>
            <person name="Kema G.H.J."/>
            <person name="Seidl M.F."/>
        </authorList>
    </citation>
    <scope>NUCLEOTIDE SEQUENCE [LARGE SCALE GENOMIC DNA]</scope>
    <source>
        <strain evidence="2 3">P124</strain>
    </source>
</reference>
<dbReference type="EMBL" id="JAXOVC010000006">
    <property type="protein sequence ID" value="KAK4499974.1"/>
    <property type="molecule type" value="Genomic_DNA"/>
</dbReference>
<gene>
    <name evidence="2" type="ORF">PRZ48_008160</name>
</gene>
<feature type="region of interest" description="Disordered" evidence="1">
    <location>
        <begin position="240"/>
        <end position="272"/>
    </location>
</feature>